<evidence type="ECO:0000256" key="3">
    <source>
        <dbReference type="ARBA" id="ARBA00022801"/>
    </source>
</evidence>
<dbReference type="AlphaFoldDB" id="A0A1V9ADN8"/>
<keyword evidence="3" id="KW-0378">Hydrolase</keyword>
<dbReference type="InterPro" id="IPR051453">
    <property type="entry name" value="MBL_Glyoxalase_II"/>
</dbReference>
<dbReference type="SMART" id="SM00849">
    <property type="entry name" value="Lactamase_B"/>
    <property type="match status" value="1"/>
</dbReference>
<reference evidence="7 8" key="1">
    <citation type="submission" date="2017-02" db="EMBL/GenBank/DDBJ databases">
        <title>Draft genome of Saccharomonospora sp. 154.</title>
        <authorList>
            <person name="Alonso-Carmona G.S."/>
            <person name="De La Haba R."/>
            <person name="Vera-Gargallo B."/>
            <person name="Sandoval-Trujillo A.H."/>
            <person name="Ramirez-Duran N."/>
            <person name="Ventosa A."/>
        </authorList>
    </citation>
    <scope>NUCLEOTIDE SEQUENCE [LARGE SCALE GENOMIC DNA]</scope>
    <source>
        <strain evidence="7 8">LRS4.154</strain>
    </source>
</reference>
<dbReference type="Proteomes" id="UP000192591">
    <property type="component" value="Unassembled WGS sequence"/>
</dbReference>
<dbReference type="Pfam" id="PF00753">
    <property type="entry name" value="Lactamase_B"/>
    <property type="match status" value="1"/>
</dbReference>
<dbReference type="GO" id="GO:0046872">
    <property type="term" value="F:metal ion binding"/>
    <property type="evidence" value="ECO:0007669"/>
    <property type="project" value="UniProtKB-KW"/>
</dbReference>
<gene>
    <name evidence="7" type="ORF">B1813_02295</name>
</gene>
<comment type="caution">
    <text evidence="7">The sequence shown here is derived from an EMBL/GenBank/DDBJ whole genome shotgun (WGS) entry which is preliminary data.</text>
</comment>
<accession>A0A1V9ADN8</accession>
<dbReference type="STRING" id="1962155.B1813_02295"/>
<evidence type="ECO:0000313" key="7">
    <source>
        <dbReference type="EMBL" id="OQO95166.1"/>
    </source>
</evidence>
<protein>
    <recommendedName>
        <fullName evidence="6">Metallo-beta-lactamase domain-containing protein</fullName>
    </recommendedName>
</protein>
<dbReference type="InterPro" id="IPR001279">
    <property type="entry name" value="Metallo-B-lactamas"/>
</dbReference>
<dbReference type="PANTHER" id="PTHR46233:SF3">
    <property type="entry name" value="HYDROXYACYLGLUTATHIONE HYDROLASE GLOC"/>
    <property type="match status" value="1"/>
</dbReference>
<dbReference type="EMBL" id="MWIH01000002">
    <property type="protein sequence ID" value="OQO95166.1"/>
    <property type="molecule type" value="Genomic_DNA"/>
</dbReference>
<dbReference type="PANTHER" id="PTHR46233">
    <property type="entry name" value="HYDROXYACYLGLUTATHIONE HYDROLASE GLOC"/>
    <property type="match status" value="1"/>
</dbReference>
<feature type="region of interest" description="Disordered" evidence="5">
    <location>
        <begin position="198"/>
        <end position="224"/>
    </location>
</feature>
<organism evidence="7 8">
    <name type="scientific">Saccharomonospora piscinae</name>
    <dbReference type="NCBI Taxonomy" id="687388"/>
    <lineage>
        <taxon>Bacteria</taxon>
        <taxon>Bacillati</taxon>
        <taxon>Actinomycetota</taxon>
        <taxon>Actinomycetes</taxon>
        <taxon>Pseudonocardiales</taxon>
        <taxon>Pseudonocardiaceae</taxon>
        <taxon>Saccharomonospora</taxon>
    </lineage>
</organism>
<dbReference type="GO" id="GO:0016787">
    <property type="term" value="F:hydrolase activity"/>
    <property type="evidence" value="ECO:0007669"/>
    <property type="project" value="UniProtKB-KW"/>
</dbReference>
<proteinExistence type="predicted"/>
<dbReference type="Gene3D" id="3.60.15.10">
    <property type="entry name" value="Ribonuclease Z/Hydroxyacylglutathione hydrolase-like"/>
    <property type="match status" value="1"/>
</dbReference>
<evidence type="ECO:0000256" key="2">
    <source>
        <dbReference type="ARBA" id="ARBA00022723"/>
    </source>
</evidence>
<dbReference type="InterPro" id="IPR036866">
    <property type="entry name" value="RibonucZ/Hydroxyglut_hydro"/>
</dbReference>
<evidence type="ECO:0000313" key="8">
    <source>
        <dbReference type="Proteomes" id="UP000192591"/>
    </source>
</evidence>
<keyword evidence="4" id="KW-0862">Zinc</keyword>
<name>A0A1V9ADN8_SACPI</name>
<dbReference type="RefSeq" id="WP_081190549.1">
    <property type="nucleotide sequence ID" value="NZ_MWIH01000002.1"/>
</dbReference>
<evidence type="ECO:0000259" key="6">
    <source>
        <dbReference type="SMART" id="SM00849"/>
    </source>
</evidence>
<feature type="domain" description="Metallo-beta-lactamase" evidence="6">
    <location>
        <begin position="12"/>
        <end position="198"/>
    </location>
</feature>
<comment type="cofactor">
    <cofactor evidence="1">
        <name>Zn(2+)</name>
        <dbReference type="ChEBI" id="CHEBI:29105"/>
    </cofactor>
</comment>
<evidence type="ECO:0000256" key="4">
    <source>
        <dbReference type="ARBA" id="ARBA00022833"/>
    </source>
</evidence>
<evidence type="ECO:0000256" key="1">
    <source>
        <dbReference type="ARBA" id="ARBA00001947"/>
    </source>
</evidence>
<keyword evidence="8" id="KW-1185">Reference proteome</keyword>
<sequence length="224" mass="22781">MLVVGFPAGVFQANCYLIATGKGRDCVVVDPGQDAESAVAAALRERSLTPVAVLATHGHVDHVASAAAVADAHGVPCYIRPEDRHLLADPLAGLGPELADVAGPLAPIEPAAVVPLTAPVLDLAGLRIEVEHTPGHTPGSVVFRLRSDEGGVLALTGDTLFAGSVGRTDLPGGDPAALARSLRGLLRLPDDTVVLPGHGGATTLGRERAANPFLTAETDSEDVS</sequence>
<dbReference type="SUPFAM" id="SSF56281">
    <property type="entry name" value="Metallo-hydrolase/oxidoreductase"/>
    <property type="match status" value="1"/>
</dbReference>
<keyword evidence="2" id="KW-0479">Metal-binding</keyword>
<evidence type="ECO:0000256" key="5">
    <source>
        <dbReference type="SAM" id="MobiDB-lite"/>
    </source>
</evidence>